<dbReference type="EMBL" id="JANQDX010000009">
    <property type="protein sequence ID" value="KAL0918528.1"/>
    <property type="molecule type" value="Genomic_DNA"/>
</dbReference>
<dbReference type="Proteomes" id="UP001552299">
    <property type="component" value="Unassembled WGS sequence"/>
</dbReference>
<dbReference type="AlphaFoldDB" id="A0ABD0V0Q6"/>
<evidence type="ECO:0000313" key="2">
    <source>
        <dbReference type="Proteomes" id="UP001552299"/>
    </source>
</evidence>
<proteinExistence type="predicted"/>
<evidence type="ECO:0000313" key="1">
    <source>
        <dbReference type="EMBL" id="KAL0918528.1"/>
    </source>
</evidence>
<protein>
    <submittedName>
        <fullName evidence="1">Uncharacterized protein</fullName>
    </submittedName>
</protein>
<gene>
    <name evidence="1" type="ORF">M5K25_010540</name>
</gene>
<organism evidence="1 2">
    <name type="scientific">Dendrobium thyrsiflorum</name>
    <name type="common">Pinecone-like raceme dendrobium</name>
    <name type="synonym">Orchid</name>
    <dbReference type="NCBI Taxonomy" id="117978"/>
    <lineage>
        <taxon>Eukaryota</taxon>
        <taxon>Viridiplantae</taxon>
        <taxon>Streptophyta</taxon>
        <taxon>Embryophyta</taxon>
        <taxon>Tracheophyta</taxon>
        <taxon>Spermatophyta</taxon>
        <taxon>Magnoliopsida</taxon>
        <taxon>Liliopsida</taxon>
        <taxon>Asparagales</taxon>
        <taxon>Orchidaceae</taxon>
        <taxon>Epidendroideae</taxon>
        <taxon>Malaxideae</taxon>
        <taxon>Dendrobiinae</taxon>
        <taxon>Dendrobium</taxon>
    </lineage>
</organism>
<reference evidence="1 2" key="1">
    <citation type="journal article" date="2024" name="Plant Biotechnol. J.">
        <title>Dendrobium thyrsiflorum genome and its molecular insights into genes involved in important horticultural traits.</title>
        <authorList>
            <person name="Chen B."/>
            <person name="Wang J.Y."/>
            <person name="Zheng P.J."/>
            <person name="Li K.L."/>
            <person name="Liang Y.M."/>
            <person name="Chen X.F."/>
            <person name="Zhang C."/>
            <person name="Zhao X."/>
            <person name="He X."/>
            <person name="Zhang G.Q."/>
            <person name="Liu Z.J."/>
            <person name="Xu Q."/>
        </authorList>
    </citation>
    <scope>NUCLEOTIDE SEQUENCE [LARGE SCALE GENOMIC DNA]</scope>
    <source>
        <strain evidence="1">GZMU011</strain>
    </source>
</reference>
<sequence>MDELLYKIFICTLEGLVIAYCSPRAFSSNSSGSLVQHSTNFSESDHLSGDYYLACRVSSSGITKLVCNLLPLTLLQEPKEAMEEDSYVTLEDSKGHIRNLLDM</sequence>
<accession>A0ABD0V0Q6</accession>
<keyword evidence="2" id="KW-1185">Reference proteome</keyword>
<comment type="caution">
    <text evidence="1">The sequence shown here is derived from an EMBL/GenBank/DDBJ whole genome shotgun (WGS) entry which is preliminary data.</text>
</comment>
<name>A0ABD0V0Q6_DENTH</name>